<comment type="subcellular location">
    <subcellularLocation>
        <location evidence="8">Cell membrane</location>
        <topology evidence="8">Multi-pass membrane protein</topology>
    </subcellularLocation>
    <subcellularLocation>
        <location evidence="1">Membrane</location>
        <topology evidence="1">Multi-pass membrane protein</topology>
    </subcellularLocation>
</comment>
<evidence type="ECO:0000256" key="5">
    <source>
        <dbReference type="ARBA" id="ARBA00022989"/>
    </source>
</evidence>
<evidence type="ECO:0000256" key="1">
    <source>
        <dbReference type="ARBA" id="ARBA00004141"/>
    </source>
</evidence>
<gene>
    <name evidence="11" type="primary">amt</name>
    <name evidence="11" type="ORF">I4X03_017135</name>
</gene>
<accession>A0ABS7SST8</accession>
<evidence type="ECO:0000256" key="7">
    <source>
        <dbReference type="ARBA" id="ARBA00023177"/>
    </source>
</evidence>
<feature type="transmembrane region" description="Helical" evidence="8">
    <location>
        <begin position="210"/>
        <end position="233"/>
    </location>
</feature>
<dbReference type="InterPro" id="IPR001905">
    <property type="entry name" value="Ammonium_transpt"/>
</dbReference>
<evidence type="ECO:0000256" key="3">
    <source>
        <dbReference type="ARBA" id="ARBA00022448"/>
    </source>
</evidence>
<keyword evidence="12" id="KW-1185">Reference proteome</keyword>
<feature type="domain" description="Ammonium transporter AmtB-like" evidence="10">
    <location>
        <begin position="83"/>
        <end position="514"/>
    </location>
</feature>
<dbReference type="Proteomes" id="UP000809349">
    <property type="component" value="Unassembled WGS sequence"/>
</dbReference>
<feature type="transmembrane region" description="Helical" evidence="8">
    <location>
        <begin position="116"/>
        <end position="136"/>
    </location>
</feature>
<dbReference type="SUPFAM" id="SSF111352">
    <property type="entry name" value="Ammonium transporter"/>
    <property type="match status" value="1"/>
</dbReference>
<keyword evidence="5 8" id="KW-1133">Transmembrane helix</keyword>
<reference evidence="11 12" key="1">
    <citation type="submission" date="2021-08" db="EMBL/GenBank/DDBJ databases">
        <title>Massilia sp. R798.</title>
        <authorList>
            <person name="Baek J.H."/>
            <person name="Jung H.S."/>
            <person name="Kim K.R."/>
            <person name="Jeon C.O."/>
        </authorList>
    </citation>
    <scope>NUCLEOTIDE SEQUENCE [LARGE SCALE GENOMIC DNA]</scope>
    <source>
        <strain evidence="11 12">R798</strain>
    </source>
</reference>
<dbReference type="PANTHER" id="PTHR43029">
    <property type="entry name" value="AMMONIUM TRANSPORTER MEP2"/>
    <property type="match status" value="1"/>
</dbReference>
<feature type="transmembrane region" description="Helical" evidence="8">
    <location>
        <begin position="296"/>
        <end position="316"/>
    </location>
</feature>
<evidence type="ECO:0000256" key="6">
    <source>
        <dbReference type="ARBA" id="ARBA00023136"/>
    </source>
</evidence>
<sequence>MKKTITTWLAGAAVLFALTGSLPAFAQDAQAPAPAATATATEAATPAAPAAAPELAAPATAATAEPAAAPAAAPLVPNKGDTAWMFIATILVIMMSLPGLALFYGGLVRSKNMLSVLMQIFMVFSVIIVLWCLYGYSLAFTAGSAFIGGFDRAMLNGIWDPAQGAFAYAATWSKGVVIPEFVFVAFQGTFAAITCGLIVGAFAERAKFSAVLAFMVLWFTFSYLPVAHMVWFWTGPDMVTDAASAAAEGAKAGFLFQMGALDFAGGTVVHINAAIAGLVGAVMIGKRVGYGRESMAPHSLTMTMIGASMLWVGWFGFNAGSALEAGDIAALAFINTLLATACATVSWVMGEWIFKGKPSMLGGASGAVAGLVAITPACGFVGPMGALAIGLLAGIICLWGVTGLKRMIGADDSLDVFGVHGVGGIVGALLTAVFAAPSLGGQGIFDYITNKPSPDYSIGGQLVTQLWAVGTTVLWSAVVSFLAYKLVDVVIGLRVPEEEEREGLDITSHGESAYHA</sequence>
<dbReference type="EMBL" id="JAFBIL020000006">
    <property type="protein sequence ID" value="MBZ2208996.1"/>
    <property type="molecule type" value="Genomic_DNA"/>
</dbReference>
<feature type="transmembrane region" description="Helical" evidence="8">
    <location>
        <begin position="328"/>
        <end position="349"/>
    </location>
</feature>
<protein>
    <recommendedName>
        <fullName evidence="8">Ammonium transporter</fullName>
    </recommendedName>
</protein>
<evidence type="ECO:0000259" key="10">
    <source>
        <dbReference type="Pfam" id="PF00909"/>
    </source>
</evidence>
<dbReference type="PANTHER" id="PTHR43029:SF10">
    <property type="entry name" value="AMMONIUM TRANSPORTER MEP2"/>
    <property type="match status" value="1"/>
</dbReference>
<comment type="caution">
    <text evidence="11">The sequence shown here is derived from an EMBL/GenBank/DDBJ whole genome shotgun (WGS) entry which is preliminary data.</text>
</comment>
<dbReference type="NCBIfam" id="TIGR00836">
    <property type="entry name" value="amt"/>
    <property type="match status" value="1"/>
</dbReference>
<feature type="transmembrane region" description="Helical" evidence="8">
    <location>
        <begin position="263"/>
        <end position="284"/>
    </location>
</feature>
<name>A0ABS7SST8_9BURK</name>
<evidence type="ECO:0000313" key="11">
    <source>
        <dbReference type="EMBL" id="MBZ2208996.1"/>
    </source>
</evidence>
<dbReference type="PROSITE" id="PS01219">
    <property type="entry name" value="AMMONIUM_TRANSP"/>
    <property type="match status" value="1"/>
</dbReference>
<evidence type="ECO:0000256" key="8">
    <source>
        <dbReference type="RuleBase" id="RU362002"/>
    </source>
</evidence>
<feature type="transmembrane region" description="Helical" evidence="8">
    <location>
        <begin position="465"/>
        <end position="484"/>
    </location>
</feature>
<evidence type="ECO:0000256" key="4">
    <source>
        <dbReference type="ARBA" id="ARBA00022692"/>
    </source>
</evidence>
<feature type="chain" id="PRO_5046075017" description="Ammonium transporter" evidence="9">
    <location>
        <begin position="27"/>
        <end position="516"/>
    </location>
</feature>
<keyword evidence="9" id="KW-0732">Signal</keyword>
<dbReference type="InterPro" id="IPR024041">
    <property type="entry name" value="NH4_transpt_AmtB-like_dom"/>
</dbReference>
<feature type="transmembrane region" description="Helical" evidence="8">
    <location>
        <begin position="83"/>
        <end position="104"/>
    </location>
</feature>
<dbReference type="InterPro" id="IPR018047">
    <property type="entry name" value="Ammonium_transpt_CS"/>
</dbReference>
<evidence type="ECO:0000256" key="9">
    <source>
        <dbReference type="SAM" id="SignalP"/>
    </source>
</evidence>
<keyword evidence="6 8" id="KW-0472">Membrane</keyword>
<dbReference type="Pfam" id="PF00909">
    <property type="entry name" value="Ammonium_transp"/>
    <property type="match status" value="1"/>
</dbReference>
<organism evidence="11 12">
    <name type="scientific">Massilia soli</name>
    <dbReference type="NCBI Taxonomy" id="2792854"/>
    <lineage>
        <taxon>Bacteria</taxon>
        <taxon>Pseudomonadati</taxon>
        <taxon>Pseudomonadota</taxon>
        <taxon>Betaproteobacteria</taxon>
        <taxon>Burkholderiales</taxon>
        <taxon>Oxalobacteraceae</taxon>
        <taxon>Telluria group</taxon>
        <taxon>Massilia</taxon>
    </lineage>
</organism>
<dbReference type="Gene3D" id="1.10.3430.10">
    <property type="entry name" value="Ammonium transporter AmtB like domains"/>
    <property type="match status" value="1"/>
</dbReference>
<evidence type="ECO:0000256" key="2">
    <source>
        <dbReference type="ARBA" id="ARBA00005887"/>
    </source>
</evidence>
<feature type="transmembrane region" description="Helical" evidence="8">
    <location>
        <begin position="388"/>
        <end position="404"/>
    </location>
</feature>
<comment type="similarity">
    <text evidence="2 8">Belongs to the ammonia transporter channel (TC 1.A.11.2) family.</text>
</comment>
<feature type="transmembrane region" description="Helical" evidence="8">
    <location>
        <begin position="361"/>
        <end position="382"/>
    </location>
</feature>
<proteinExistence type="inferred from homology"/>
<keyword evidence="4 8" id="KW-0812">Transmembrane</keyword>
<dbReference type="RefSeq" id="WP_223469460.1">
    <property type="nucleotide sequence ID" value="NZ_JAFBIL020000006.1"/>
</dbReference>
<evidence type="ECO:0000313" key="12">
    <source>
        <dbReference type="Proteomes" id="UP000809349"/>
    </source>
</evidence>
<feature type="transmembrane region" description="Helical" evidence="8">
    <location>
        <begin position="181"/>
        <end position="203"/>
    </location>
</feature>
<keyword evidence="7 8" id="KW-0924">Ammonia transport</keyword>
<feature type="signal peptide" evidence="9">
    <location>
        <begin position="1"/>
        <end position="26"/>
    </location>
</feature>
<dbReference type="InterPro" id="IPR029020">
    <property type="entry name" value="Ammonium/urea_transptr"/>
</dbReference>
<keyword evidence="3 8" id="KW-0813">Transport</keyword>
<feature type="transmembrane region" description="Helical" evidence="8">
    <location>
        <begin position="416"/>
        <end position="445"/>
    </location>
</feature>